<dbReference type="PANTHER" id="PTHR11769:SF7">
    <property type="entry name" value="HYALURONIDASE-4"/>
    <property type="match status" value="1"/>
</dbReference>
<keyword evidence="3 10" id="KW-0378">Hydrolase</keyword>
<evidence type="ECO:0000256" key="6">
    <source>
        <dbReference type="PIRNR" id="PIRNR038193"/>
    </source>
</evidence>
<evidence type="ECO:0000313" key="14">
    <source>
        <dbReference type="Proteomes" id="UP001059041"/>
    </source>
</evidence>
<gene>
    <name evidence="13" type="ORF">IRJ41_022164</name>
</gene>
<dbReference type="GO" id="GO:0030214">
    <property type="term" value="P:hyaluronan catabolic process"/>
    <property type="evidence" value="ECO:0007669"/>
    <property type="project" value="TreeGrafter"/>
</dbReference>
<feature type="disulfide bond" evidence="9">
    <location>
        <begin position="223"/>
        <end position="237"/>
    </location>
</feature>
<feature type="disulfide bond" evidence="9">
    <location>
        <begin position="376"/>
        <end position="387"/>
    </location>
</feature>
<feature type="signal peptide" evidence="12">
    <location>
        <begin position="1"/>
        <end position="34"/>
    </location>
</feature>
<feature type="disulfide bond" evidence="9">
    <location>
        <begin position="437"/>
        <end position="446"/>
    </location>
</feature>
<dbReference type="OrthoDB" id="5796153at2759"/>
<dbReference type="InterPro" id="IPR018155">
    <property type="entry name" value="Hyaluronidase"/>
</dbReference>
<reference evidence="13" key="1">
    <citation type="submission" date="2021-02" db="EMBL/GenBank/DDBJ databases">
        <title>Comparative genomics reveals that relaxation of natural selection precedes convergent phenotypic evolution of cavefish.</title>
        <authorList>
            <person name="Peng Z."/>
        </authorList>
    </citation>
    <scope>NUCLEOTIDE SEQUENCE</scope>
    <source>
        <tissue evidence="13">Muscle</tissue>
    </source>
</reference>
<evidence type="ECO:0000256" key="4">
    <source>
        <dbReference type="ARBA" id="ARBA00023157"/>
    </source>
</evidence>
<keyword evidence="4 9" id="KW-1015">Disulfide bond</keyword>
<dbReference type="Gene3D" id="3.20.20.70">
    <property type="entry name" value="Aldolase class I"/>
    <property type="match status" value="1"/>
</dbReference>
<comment type="caution">
    <text evidence="13">The sequence shown here is derived from an EMBL/GenBank/DDBJ whole genome shotgun (WGS) entry which is preliminary data.</text>
</comment>
<dbReference type="Pfam" id="PF01630">
    <property type="entry name" value="Glyco_hydro_56"/>
    <property type="match status" value="1"/>
</dbReference>
<feature type="glycosylation site" description="N-linked (GlcNAc...) asparagine" evidence="8">
    <location>
        <position position="368"/>
    </location>
</feature>
<dbReference type="InterPro" id="IPR013785">
    <property type="entry name" value="Aldolase_TIM"/>
</dbReference>
<feature type="coiled-coil region" evidence="11">
    <location>
        <begin position="461"/>
        <end position="488"/>
    </location>
</feature>
<evidence type="ECO:0000256" key="2">
    <source>
        <dbReference type="ARBA" id="ARBA00008871"/>
    </source>
</evidence>
<keyword evidence="11" id="KW-0175">Coiled coil</keyword>
<evidence type="ECO:0000256" key="10">
    <source>
        <dbReference type="RuleBase" id="RU610713"/>
    </source>
</evidence>
<dbReference type="PRINTS" id="PR00846">
    <property type="entry name" value="GLHYDRLASE56"/>
</dbReference>
<dbReference type="GO" id="GO:0004415">
    <property type="term" value="F:hyalurononglucosaminidase activity"/>
    <property type="evidence" value="ECO:0007669"/>
    <property type="project" value="UniProtKB-UniRule"/>
</dbReference>
<evidence type="ECO:0000313" key="13">
    <source>
        <dbReference type="EMBL" id="KAI7811891.1"/>
    </source>
</evidence>
<dbReference type="SUPFAM" id="SSF51445">
    <property type="entry name" value="(Trans)glycosidases"/>
    <property type="match status" value="1"/>
</dbReference>
<organism evidence="13 14">
    <name type="scientific">Triplophysa rosa</name>
    <name type="common">Cave loach</name>
    <dbReference type="NCBI Taxonomy" id="992332"/>
    <lineage>
        <taxon>Eukaryota</taxon>
        <taxon>Metazoa</taxon>
        <taxon>Chordata</taxon>
        <taxon>Craniata</taxon>
        <taxon>Vertebrata</taxon>
        <taxon>Euteleostomi</taxon>
        <taxon>Actinopterygii</taxon>
        <taxon>Neopterygii</taxon>
        <taxon>Teleostei</taxon>
        <taxon>Ostariophysi</taxon>
        <taxon>Cypriniformes</taxon>
        <taxon>Nemacheilidae</taxon>
        <taxon>Triplophysa</taxon>
    </lineage>
</organism>
<dbReference type="InterPro" id="IPR017853">
    <property type="entry name" value="GH"/>
</dbReference>
<dbReference type="Proteomes" id="UP001059041">
    <property type="component" value="Linkage Group LG3"/>
</dbReference>
<dbReference type="EC" id="3.2.1.35" evidence="10"/>
<evidence type="ECO:0000256" key="11">
    <source>
        <dbReference type="SAM" id="Coils"/>
    </source>
</evidence>
<comment type="similarity">
    <text evidence="2 6 10">Belongs to the glycosyl hydrolase 56 family.</text>
</comment>
<evidence type="ECO:0000256" key="8">
    <source>
        <dbReference type="PIRSR" id="PIRSR038193-2"/>
    </source>
</evidence>
<accession>A0A9W7X1F0</accession>
<keyword evidence="5 10" id="KW-0326">Glycosidase</keyword>
<proteinExistence type="inferred from homology"/>
<dbReference type="EMBL" id="JAFHDT010000003">
    <property type="protein sequence ID" value="KAI7811891.1"/>
    <property type="molecule type" value="Genomic_DNA"/>
</dbReference>
<evidence type="ECO:0000256" key="5">
    <source>
        <dbReference type="ARBA" id="ARBA00023295"/>
    </source>
</evidence>
<dbReference type="GO" id="GO:0005975">
    <property type="term" value="P:carbohydrate metabolic process"/>
    <property type="evidence" value="ECO:0007669"/>
    <property type="project" value="UniProtKB-UniRule"/>
</dbReference>
<feature type="chain" id="PRO_5040738738" description="Hyaluronidase" evidence="12">
    <location>
        <begin position="35"/>
        <end position="513"/>
    </location>
</feature>
<feature type="disulfide bond" evidence="9">
    <location>
        <begin position="59"/>
        <end position="351"/>
    </location>
</feature>
<evidence type="ECO:0000256" key="9">
    <source>
        <dbReference type="PIRSR" id="PIRSR038193-3"/>
    </source>
</evidence>
<dbReference type="AlphaFoldDB" id="A0A9W7X1F0"/>
<protein>
    <recommendedName>
        <fullName evidence="10">Hyaluronidase</fullName>
        <ecNumber evidence="10">3.2.1.35</ecNumber>
    </recommendedName>
</protein>
<dbReference type="GO" id="GO:0031410">
    <property type="term" value="C:cytoplasmic vesicle"/>
    <property type="evidence" value="ECO:0007669"/>
    <property type="project" value="TreeGrafter"/>
</dbReference>
<evidence type="ECO:0000256" key="3">
    <source>
        <dbReference type="ARBA" id="ARBA00022801"/>
    </source>
</evidence>
<evidence type="ECO:0000256" key="12">
    <source>
        <dbReference type="SAM" id="SignalP"/>
    </source>
</evidence>
<evidence type="ECO:0000256" key="1">
    <source>
        <dbReference type="ARBA" id="ARBA00000251"/>
    </source>
</evidence>
<comment type="catalytic activity">
    <reaction evidence="1 10">
        <text>Random hydrolysis of (1-&gt;4)-linkages between N-acetyl-beta-D-glucosamine and D-glucuronate residues in hyaluronate.</text>
        <dbReference type="EC" id="3.2.1.35"/>
    </reaction>
</comment>
<feature type="active site" description="Proton donor" evidence="7">
    <location>
        <position position="147"/>
    </location>
</feature>
<dbReference type="PIRSF" id="PIRSF038193">
    <property type="entry name" value="Hyaluronidase"/>
    <property type="match status" value="1"/>
</dbReference>
<evidence type="ECO:0000256" key="7">
    <source>
        <dbReference type="PIRSR" id="PIRSR038193-1"/>
    </source>
</evidence>
<feature type="disulfide bond" evidence="9">
    <location>
        <begin position="381"/>
        <end position="435"/>
    </location>
</feature>
<sequence length="513" mass="59438">MPGVPRGASQHHTAPVACAIICSWLLILIHPAFCQKPAKLPLVGRKPFLAAWNAPLDMCTLKYKVNVSLDLFHISGSPRAVHTGQNVTIFYANRLGYYPFYNEEGVPINGGLPQNSSLKEHLRKARKDIAHFIPSEDFRGLAVIDWEYWRPQWSRNWEKKDIYRQRSRELIEQAYVNVTQEQVQELARLRFEKTAKELMRSTLQLGTQTRPNGLWGFYLYPDCHNYNVHAHDYNGTCPQQERVRNDELFWLWNSSTALFPALAIRKGHTDSVRNLHFSKNRVLESLRLASLTSLPYDLPIYVYTRLGYRDDAMAFLTQKDLIHTIGESAALGAAGFVMWGDLNLTSSRHNCSKVKAFLNHRLGQYITNVTRAAEVCSDSLCQSNGRCVRRDPEEPHYLHLSQSSYRIHSNRNGTFRVTGWHSQQELHLLDKRFRCHCYQGYRGDRCDSIESEEKEEDNMIKENVEEVMEEVREDMREEEHEEQEDTRDAAVHLEKALILTVLLIFLNFVCIQE</sequence>
<keyword evidence="14" id="KW-1185">Reference proteome</keyword>
<dbReference type="PANTHER" id="PTHR11769">
    <property type="entry name" value="HYALURONIDASE"/>
    <property type="match status" value="1"/>
</dbReference>
<keyword evidence="12" id="KW-0732">Signal</keyword>
<name>A0A9W7X1F0_TRIRA</name>
<dbReference type="FunFam" id="3.20.20.70:FF:000065">
    <property type="entry name" value="Hyaluronidase"/>
    <property type="match status" value="1"/>
</dbReference>